<dbReference type="AlphaFoldDB" id="A0A813G5U5"/>
<gene>
    <name evidence="1" type="ORF">PGLA1383_LOCUS39757</name>
</gene>
<dbReference type="Proteomes" id="UP000654075">
    <property type="component" value="Unassembled WGS sequence"/>
</dbReference>
<sequence length="279" mass="30829">MAMKRPAAAVLKRPAAASVLQRPAAAMLKRPAAAASVGRRSASALAAEEEPTHAPVAKEEPTHITILGFGSLLSERSARVSFPQLSNFRLARVPGVRRVFRHPAGIFFQRSIVPPGTKEFCSLSTERCAGRSIVVSAMEIPRSELTVDFYRREEEYDLVLTAFEPLGDGDVGGEGLLCYPAPDEAFVQKWGEARWQESYGRFGITTIWGHGPDSGVLPCPVYLRHCVLAVTKAGPEAHRSFLDDTFLVDRRTSIREYLERRPEIMELQPPPELAERYNG</sequence>
<proteinExistence type="predicted"/>
<accession>A0A813G5U5</accession>
<protein>
    <recommendedName>
        <fullName evidence="3">Gamma-glutamylcyclotransferase</fullName>
    </recommendedName>
</protein>
<dbReference type="EMBL" id="CAJNNV010027947">
    <property type="protein sequence ID" value="CAE8622299.1"/>
    <property type="molecule type" value="Genomic_DNA"/>
</dbReference>
<keyword evidence="2" id="KW-1185">Reference proteome</keyword>
<name>A0A813G5U5_POLGL</name>
<dbReference type="OMA" id="HERICKG"/>
<organism evidence="1 2">
    <name type="scientific">Polarella glacialis</name>
    <name type="common">Dinoflagellate</name>
    <dbReference type="NCBI Taxonomy" id="89957"/>
    <lineage>
        <taxon>Eukaryota</taxon>
        <taxon>Sar</taxon>
        <taxon>Alveolata</taxon>
        <taxon>Dinophyceae</taxon>
        <taxon>Suessiales</taxon>
        <taxon>Suessiaceae</taxon>
        <taxon>Polarella</taxon>
    </lineage>
</organism>
<dbReference type="PANTHER" id="PTHR35748">
    <property type="entry name" value="OS05G0358400 PROTEIN"/>
    <property type="match status" value="1"/>
</dbReference>
<comment type="caution">
    <text evidence="1">The sequence shown here is derived from an EMBL/GenBank/DDBJ whole genome shotgun (WGS) entry which is preliminary data.</text>
</comment>
<evidence type="ECO:0000313" key="1">
    <source>
        <dbReference type="EMBL" id="CAE8622299.1"/>
    </source>
</evidence>
<dbReference type="PANTHER" id="PTHR35748:SF1">
    <property type="entry name" value="OS05G0358400 PROTEIN"/>
    <property type="match status" value="1"/>
</dbReference>
<evidence type="ECO:0008006" key="3">
    <source>
        <dbReference type="Google" id="ProtNLM"/>
    </source>
</evidence>
<evidence type="ECO:0000313" key="2">
    <source>
        <dbReference type="Proteomes" id="UP000654075"/>
    </source>
</evidence>
<reference evidence="1" key="1">
    <citation type="submission" date="2021-02" db="EMBL/GenBank/DDBJ databases">
        <authorList>
            <person name="Dougan E. K."/>
            <person name="Rhodes N."/>
            <person name="Thang M."/>
            <person name="Chan C."/>
        </authorList>
    </citation>
    <scope>NUCLEOTIDE SEQUENCE</scope>
</reference>
<dbReference type="OrthoDB" id="565040at2759"/>